<gene>
    <name evidence="2" type="ORF">EG244_17670</name>
</gene>
<evidence type="ECO:0000259" key="1">
    <source>
        <dbReference type="Pfam" id="PF00462"/>
    </source>
</evidence>
<sequence length="77" mass="8547">MSNVILYVPPGNCVQCARTKALLDREGVTYQVRLVTDYPEEVDRLKALVGSTAPLVVAYGRSWSGFRYDLLMGLPRG</sequence>
<organism evidence="2 3">
    <name type="scientific">Falsigemmobacter faecalis</name>
    <dbReference type="NCBI Taxonomy" id="2488730"/>
    <lineage>
        <taxon>Bacteria</taxon>
        <taxon>Pseudomonadati</taxon>
        <taxon>Pseudomonadota</taxon>
        <taxon>Alphaproteobacteria</taxon>
        <taxon>Rhodobacterales</taxon>
        <taxon>Paracoccaceae</taxon>
        <taxon>Falsigemmobacter</taxon>
    </lineage>
</organism>
<comment type="caution">
    <text evidence="2">The sequence shown here is derived from an EMBL/GenBank/DDBJ whole genome shotgun (WGS) entry which is preliminary data.</text>
</comment>
<dbReference type="RefSeq" id="WP_124966499.1">
    <property type="nucleotide sequence ID" value="NZ_RRAZ01000038.1"/>
</dbReference>
<evidence type="ECO:0000313" key="2">
    <source>
        <dbReference type="EMBL" id="RRH70038.1"/>
    </source>
</evidence>
<feature type="domain" description="Glutaredoxin" evidence="1">
    <location>
        <begin position="12"/>
        <end position="61"/>
    </location>
</feature>
<reference evidence="2 3" key="1">
    <citation type="submission" date="2018-11" db="EMBL/GenBank/DDBJ databases">
        <title>Gemmobacter sp. nov., YIM 102744-1 draft genome.</title>
        <authorList>
            <person name="Li G."/>
            <person name="Jiang Y."/>
        </authorList>
    </citation>
    <scope>NUCLEOTIDE SEQUENCE [LARGE SCALE GENOMIC DNA]</scope>
    <source>
        <strain evidence="2 3">YIM 102744-1</strain>
    </source>
</reference>
<name>A0A3P3DCB2_9RHOB</name>
<keyword evidence="3" id="KW-1185">Reference proteome</keyword>
<protein>
    <submittedName>
        <fullName evidence="2">Glutaredoxin family protein</fullName>
    </submittedName>
</protein>
<dbReference type="InterPro" id="IPR002109">
    <property type="entry name" value="Glutaredoxin"/>
</dbReference>
<dbReference type="Pfam" id="PF00462">
    <property type="entry name" value="Glutaredoxin"/>
    <property type="match status" value="1"/>
</dbReference>
<evidence type="ECO:0000313" key="3">
    <source>
        <dbReference type="Proteomes" id="UP000282125"/>
    </source>
</evidence>
<dbReference type="CDD" id="cd02976">
    <property type="entry name" value="NrdH"/>
    <property type="match status" value="1"/>
</dbReference>
<dbReference type="Proteomes" id="UP000282125">
    <property type="component" value="Unassembled WGS sequence"/>
</dbReference>
<dbReference type="InterPro" id="IPR036249">
    <property type="entry name" value="Thioredoxin-like_sf"/>
</dbReference>
<dbReference type="Gene3D" id="3.40.30.10">
    <property type="entry name" value="Glutaredoxin"/>
    <property type="match status" value="1"/>
</dbReference>
<proteinExistence type="predicted"/>
<dbReference type="PROSITE" id="PS51354">
    <property type="entry name" value="GLUTAREDOXIN_2"/>
    <property type="match status" value="1"/>
</dbReference>
<dbReference type="SUPFAM" id="SSF52833">
    <property type="entry name" value="Thioredoxin-like"/>
    <property type="match status" value="1"/>
</dbReference>
<accession>A0A3P3DCB2</accession>
<dbReference type="AlphaFoldDB" id="A0A3P3DCB2"/>
<dbReference type="OrthoDB" id="8545217at2"/>
<dbReference type="EMBL" id="RRAZ01000038">
    <property type="protein sequence ID" value="RRH70038.1"/>
    <property type="molecule type" value="Genomic_DNA"/>
</dbReference>